<reference evidence="2" key="1">
    <citation type="submission" date="2013-01" db="EMBL/GenBank/DDBJ databases">
        <title>Genome assembly of Mariniradius saccharolyticus AK6.</title>
        <authorList>
            <person name="Vaidya B."/>
            <person name="Khatri I."/>
            <person name="Tanuku N.R.S."/>
            <person name="Subramanian S."/>
            <person name="Pinnaka A."/>
        </authorList>
    </citation>
    <scope>NUCLEOTIDE SEQUENCE [LARGE SCALE GENOMIC DNA]</scope>
    <source>
        <strain evidence="2">AK6</strain>
    </source>
</reference>
<dbReference type="OrthoDB" id="838413at2"/>
<comment type="caution">
    <text evidence="2">The sequence shown here is derived from an EMBL/GenBank/DDBJ whole genome shotgun (WGS) entry which is preliminary data.</text>
</comment>
<feature type="transmembrane region" description="Helical" evidence="1">
    <location>
        <begin position="12"/>
        <end position="31"/>
    </location>
</feature>
<evidence type="ECO:0000313" key="2">
    <source>
        <dbReference type="EMBL" id="EMS34442.1"/>
    </source>
</evidence>
<evidence type="ECO:0000256" key="1">
    <source>
        <dbReference type="SAM" id="Phobius"/>
    </source>
</evidence>
<dbReference type="InParanoid" id="M7Y138"/>
<proteinExistence type="predicted"/>
<name>M7Y138_9BACT</name>
<gene>
    <name evidence="2" type="ORF">C943_03661</name>
</gene>
<dbReference type="EMBL" id="AMZY02000006">
    <property type="protein sequence ID" value="EMS34442.1"/>
    <property type="molecule type" value="Genomic_DNA"/>
</dbReference>
<dbReference type="RefSeq" id="WP_008624847.1">
    <property type="nucleotide sequence ID" value="NZ_AMZY02000006.1"/>
</dbReference>
<keyword evidence="1" id="KW-0812">Transmembrane</keyword>
<keyword evidence="3" id="KW-1185">Reference proteome</keyword>
<dbReference type="Proteomes" id="UP000010953">
    <property type="component" value="Unassembled WGS sequence"/>
</dbReference>
<keyword evidence="1" id="KW-1133">Transmembrane helix</keyword>
<dbReference type="AlphaFoldDB" id="M7Y138"/>
<keyword evidence="1" id="KW-0472">Membrane</keyword>
<organism evidence="2 3">
    <name type="scientific">Mariniradius saccharolyticus AK6</name>
    <dbReference type="NCBI Taxonomy" id="1239962"/>
    <lineage>
        <taxon>Bacteria</taxon>
        <taxon>Pseudomonadati</taxon>
        <taxon>Bacteroidota</taxon>
        <taxon>Cytophagia</taxon>
        <taxon>Cytophagales</taxon>
        <taxon>Cyclobacteriaceae</taxon>
        <taxon>Mariniradius</taxon>
    </lineage>
</organism>
<sequence>MESIFQKIRRVGFGMFMLVHLLLLFNKIIFFHSHWYNGHLVAVHAHPYEFNSESPSGQDDGSHSKEELELYDLISNTPRLELEFFEFVLSPFHAESNDAIASILFKYEDNSCSAWHIRGPPSFS</sequence>
<evidence type="ECO:0000313" key="3">
    <source>
        <dbReference type="Proteomes" id="UP000010953"/>
    </source>
</evidence>
<evidence type="ECO:0008006" key="4">
    <source>
        <dbReference type="Google" id="ProtNLM"/>
    </source>
</evidence>
<dbReference type="STRING" id="1239962.C943_03661"/>
<accession>M7Y138</accession>
<protein>
    <recommendedName>
        <fullName evidence="4">Transmembrane protein</fullName>
    </recommendedName>
</protein>